<dbReference type="InterPro" id="IPR001509">
    <property type="entry name" value="Epimerase_deHydtase"/>
</dbReference>
<dbReference type="Pfam" id="PF16363">
    <property type="entry name" value="GDP_Man_Dehyd"/>
    <property type="match status" value="1"/>
</dbReference>
<dbReference type="CDD" id="cd05260">
    <property type="entry name" value="GDP_MD_SDR_e"/>
    <property type="match status" value="1"/>
</dbReference>
<reference evidence="7" key="1">
    <citation type="submission" date="2021-01" db="EMBL/GenBank/DDBJ databases">
        <authorList>
            <person name="Corre E."/>
            <person name="Pelletier E."/>
            <person name="Niang G."/>
            <person name="Scheremetjew M."/>
            <person name="Finn R."/>
            <person name="Kale V."/>
            <person name="Holt S."/>
            <person name="Cochrane G."/>
            <person name="Meng A."/>
            <person name="Brown T."/>
            <person name="Cohen L."/>
        </authorList>
    </citation>
    <scope>NUCLEOTIDE SEQUENCE</scope>
    <source>
        <strain evidence="7">CCMP722</strain>
    </source>
</reference>
<dbReference type="NCBIfam" id="TIGR01472">
    <property type="entry name" value="gmd"/>
    <property type="match status" value="1"/>
</dbReference>
<dbReference type="InterPro" id="IPR016040">
    <property type="entry name" value="NAD(P)-bd_dom"/>
</dbReference>
<dbReference type="AlphaFoldDB" id="A0A7S0RE81"/>
<protein>
    <recommendedName>
        <fullName evidence="3">GDP-mannose 4,6-dehydratase</fullName>
        <ecNumber evidence="3">4.2.1.47</ecNumber>
    </recommendedName>
</protein>
<dbReference type="EC" id="4.2.1.47" evidence="3"/>
<accession>A0A7S0RE81</accession>
<evidence type="ECO:0000259" key="6">
    <source>
        <dbReference type="Pfam" id="PF16363"/>
    </source>
</evidence>
<evidence type="ECO:0000313" key="7">
    <source>
        <dbReference type="EMBL" id="CAD8674690.1"/>
    </source>
</evidence>
<dbReference type="SUPFAM" id="SSF51735">
    <property type="entry name" value="NAD(P)-binding Rossmann-fold domains"/>
    <property type="match status" value="2"/>
</dbReference>
<feature type="domain" description="NAD-dependent epimerase/dehydratase" evidence="5">
    <location>
        <begin position="18"/>
        <end position="250"/>
    </location>
</feature>
<proteinExistence type="inferred from homology"/>
<evidence type="ECO:0000256" key="2">
    <source>
        <dbReference type="ARBA" id="ARBA00009263"/>
    </source>
</evidence>
<dbReference type="EMBL" id="HBFA01024316">
    <property type="protein sequence ID" value="CAD8674690.1"/>
    <property type="molecule type" value="Transcribed_RNA"/>
</dbReference>
<dbReference type="Gene3D" id="3.40.50.720">
    <property type="entry name" value="NAD(P)-binding Rossmann-like Domain"/>
    <property type="match status" value="2"/>
</dbReference>
<evidence type="ECO:0000256" key="4">
    <source>
        <dbReference type="ARBA" id="ARBA00023239"/>
    </source>
</evidence>
<evidence type="ECO:0000259" key="5">
    <source>
        <dbReference type="Pfam" id="PF01370"/>
    </source>
</evidence>
<sequence>MPSSRGPDVDGAETLPVVLVTGSAGLIGSALKQFVQKSLPVLRSQTRQTPPPGEWVFLDRSAADLTDVAQTRHVFEKYKPLYVVHLAALAVGSPRMLDRQEELMKVNNAINQNVISCAREVGVQTLLGALTHFAYPAETKQPMSEDQILEGEVISSAVGYAAPKRRLYELTQQVQAENNGSSFFNVAFPCVFGPSPNINADGPVVGALIAKCFQAKRDGEKFVVRSSGKEVRQFLYAPDIPAFLIRALFEFEGGLLNFPGHRVSIGALAEEVAGAMGMLDALEFEASIPDTSKTRLLDSENFDRFWPSASITPFKTAIRETVYRYVQQQTIPSAAKYTLPSHFGRVAAVTGVAGQDGSYLAELLLSKGYIVHGLVRRTSNVNTLSRIQHVLGHPCMFLHQIDIDDESALCSLFKTARPAEIYNLAAQSDVRISFDTPVSTGTVNALGTLHLLEALRNAELTSTVRFYQASTSELYGKVHAVPQNEDTPFHPRSPYAVSKLMAFWSVVNYREAYNIFASNGILFNHESPRRGENFVTRKITRGVARIKHGLQDCLFLGNINAKRDWGHARDYVRAMWLILQHDEANDFVVGSGCTRTVREFCEIAFSRSGMPISWRGEGIDEVGYVTGTGKVVIRIDPKFFRPAEVDLLHSDPSRIQKVLGWYPETSFAQLVGEMVDTDYEYVQVQQKILSMGQLE</sequence>
<dbReference type="HAMAP" id="MF_00955">
    <property type="entry name" value="GDP_Man_dehydratase"/>
    <property type="match status" value="1"/>
</dbReference>
<dbReference type="PANTHER" id="PTHR43715">
    <property type="entry name" value="GDP-MANNOSE 4,6-DEHYDRATASE"/>
    <property type="match status" value="1"/>
</dbReference>
<dbReference type="Pfam" id="PF01370">
    <property type="entry name" value="Epimerase"/>
    <property type="match status" value="1"/>
</dbReference>
<dbReference type="Gene3D" id="3.90.25.10">
    <property type="entry name" value="UDP-galactose 4-epimerase, domain 1"/>
    <property type="match status" value="2"/>
</dbReference>
<feature type="domain" description="NAD(P)-binding" evidence="6">
    <location>
        <begin position="349"/>
        <end position="674"/>
    </location>
</feature>
<name>A0A7S0RE81_9CHLO</name>
<dbReference type="GO" id="GO:0008446">
    <property type="term" value="F:GDP-mannose 4,6-dehydratase activity"/>
    <property type="evidence" value="ECO:0007669"/>
    <property type="project" value="UniProtKB-EC"/>
</dbReference>
<gene>
    <name evidence="7" type="ORF">POBO1169_LOCUS12359</name>
</gene>
<dbReference type="InterPro" id="IPR006368">
    <property type="entry name" value="GDP_Man_deHydtase"/>
</dbReference>
<evidence type="ECO:0000256" key="1">
    <source>
        <dbReference type="ARBA" id="ARBA00001937"/>
    </source>
</evidence>
<dbReference type="InterPro" id="IPR036291">
    <property type="entry name" value="NAD(P)-bd_dom_sf"/>
</dbReference>
<comment type="cofactor">
    <cofactor evidence="1">
        <name>NADP(+)</name>
        <dbReference type="ChEBI" id="CHEBI:58349"/>
    </cofactor>
</comment>
<organism evidence="7">
    <name type="scientific">Pyramimonas obovata</name>
    <dbReference type="NCBI Taxonomy" id="1411642"/>
    <lineage>
        <taxon>Eukaryota</taxon>
        <taxon>Viridiplantae</taxon>
        <taxon>Chlorophyta</taxon>
        <taxon>Pyramimonadophyceae</taxon>
        <taxon>Pyramimonadales</taxon>
        <taxon>Pyramimonadaceae</taxon>
        <taxon>Pyramimonas</taxon>
        <taxon>Pyramimonas incertae sedis</taxon>
    </lineage>
</organism>
<evidence type="ECO:0000256" key="3">
    <source>
        <dbReference type="ARBA" id="ARBA00011989"/>
    </source>
</evidence>
<comment type="similarity">
    <text evidence="2">Belongs to the NAD(P)-dependent epimerase/dehydratase family. GDP-mannose 4,6-dehydratase subfamily.</text>
</comment>
<keyword evidence="4" id="KW-0456">Lyase</keyword>
<dbReference type="FunFam" id="3.40.50.720:FF:000924">
    <property type="entry name" value="GDP-mannose 4,6 dehydratase"/>
    <property type="match status" value="1"/>
</dbReference>
<dbReference type="PANTHER" id="PTHR43715:SF1">
    <property type="entry name" value="GDP-MANNOSE 4,6 DEHYDRATASE"/>
    <property type="match status" value="1"/>
</dbReference>
<dbReference type="GO" id="GO:0042351">
    <property type="term" value="P:'de novo' GDP-L-fucose biosynthetic process"/>
    <property type="evidence" value="ECO:0007669"/>
    <property type="project" value="TreeGrafter"/>
</dbReference>